<protein>
    <recommendedName>
        <fullName evidence="4">Tox-REase-5 domain-containing protein</fullName>
    </recommendedName>
</protein>
<feature type="compositionally biased region" description="Basic and acidic residues" evidence="1">
    <location>
        <begin position="343"/>
        <end position="354"/>
    </location>
</feature>
<evidence type="ECO:0008006" key="4">
    <source>
        <dbReference type="Google" id="ProtNLM"/>
    </source>
</evidence>
<evidence type="ECO:0000256" key="1">
    <source>
        <dbReference type="SAM" id="MobiDB-lite"/>
    </source>
</evidence>
<keyword evidence="3" id="KW-1185">Reference proteome</keyword>
<feature type="region of interest" description="Disordered" evidence="1">
    <location>
        <begin position="320"/>
        <end position="354"/>
    </location>
</feature>
<proteinExistence type="predicted"/>
<organism evidence="2 3">
    <name type="scientific">Arthrobacter caoxuetaonis</name>
    <dbReference type="NCBI Taxonomy" id="2886935"/>
    <lineage>
        <taxon>Bacteria</taxon>
        <taxon>Bacillati</taxon>
        <taxon>Actinomycetota</taxon>
        <taxon>Actinomycetes</taxon>
        <taxon>Micrococcales</taxon>
        <taxon>Micrococcaceae</taxon>
        <taxon>Arthrobacter</taxon>
    </lineage>
</organism>
<dbReference type="Proteomes" id="UP001139158">
    <property type="component" value="Unassembled WGS sequence"/>
</dbReference>
<sequence>MTVEKTNRVIFMLTIDVDARRVALWPTDGFAPIRGNVLTDLAVGLYVLTVDQPREQWNISGPQVQIGQRFAVDLVGVENPFNLTYTDKVALLVHKGIPLETREFEKIETRLIDSVYDKAEVSTGKIYDSIVGLPGVDLYDMIDELWSDPEKGQGTIYKLLEYFNYFPKTEHEEMQVVLHALECFAVPPEKLYIDSFTKCYVHPDSYGDHPYIDQNGNADTLLIFLYDDLSPKRLLCVPSREILDTGGPSKGEALQNSHFGTIGLLFPPQLAANSIPRMVMAKRERLAEISVMNFDFVLQSWQGVEMFIYLAGGSANVEPGTGRRPPYKGLKRPVSDAAAKQPGRWEPEFPSRTGTEDSKYEARVCKKDEGLIYRAERNGIAYKFDGEENAGKVLVDAKHWTDNGKQVALMRGDFGLRAFDRFAAKLEERALIQVHVANGRQIKWPVSHPESTRMLQEFMNVKKLPINVVYTP</sequence>
<dbReference type="EMBL" id="JAJFZV010000008">
    <property type="protein sequence ID" value="MCC3297886.1"/>
    <property type="molecule type" value="Genomic_DNA"/>
</dbReference>
<comment type="caution">
    <text evidence="2">The sequence shown here is derived from an EMBL/GenBank/DDBJ whole genome shotgun (WGS) entry which is preliminary data.</text>
</comment>
<dbReference type="AlphaFoldDB" id="A0A9X1ME24"/>
<dbReference type="RefSeq" id="WP_227895763.1">
    <property type="nucleotide sequence ID" value="NZ_CP099466.1"/>
</dbReference>
<reference evidence="2" key="1">
    <citation type="submission" date="2021-10" db="EMBL/GenBank/DDBJ databases">
        <title>Novel species in genus Arthrobacter.</title>
        <authorList>
            <person name="Liu Y."/>
        </authorList>
    </citation>
    <scope>NUCLEOTIDE SEQUENCE</scope>
    <source>
        <strain evidence="2">Zg-Y453</strain>
    </source>
</reference>
<gene>
    <name evidence="2" type="ORF">LJ757_08730</name>
</gene>
<accession>A0A9X1ME24</accession>
<evidence type="ECO:0000313" key="2">
    <source>
        <dbReference type="EMBL" id="MCC3297886.1"/>
    </source>
</evidence>
<name>A0A9X1ME24_9MICC</name>
<evidence type="ECO:0000313" key="3">
    <source>
        <dbReference type="Proteomes" id="UP001139158"/>
    </source>
</evidence>